<dbReference type="Proteomes" id="UP000009328">
    <property type="component" value="Unassembled WGS sequence"/>
</dbReference>
<feature type="compositionally biased region" description="Low complexity" evidence="6">
    <location>
        <begin position="97"/>
        <end position="107"/>
    </location>
</feature>
<dbReference type="SUPFAM" id="SSF53448">
    <property type="entry name" value="Nucleotide-diphospho-sugar transferases"/>
    <property type="match status" value="1"/>
</dbReference>
<evidence type="ECO:0000256" key="2">
    <source>
        <dbReference type="ARBA" id="ARBA00007677"/>
    </source>
</evidence>
<dbReference type="PANTHER" id="PTHR31121:SF6">
    <property type="entry name" value="ALPHA-1,2 MANNOSYLTRANSFERASE KTR1"/>
    <property type="match status" value="1"/>
</dbReference>
<keyword evidence="7" id="KW-1133">Transmembrane helix</keyword>
<comment type="caution">
    <text evidence="8">The sequence shown here is derived from an EMBL/GenBank/DDBJ whole genome shotgun (WGS) entry which is preliminary data.</text>
</comment>
<dbReference type="AlphaFoldDB" id="K0KJH0"/>
<dbReference type="PANTHER" id="PTHR31121">
    <property type="entry name" value="ALPHA-1,2 MANNOSYLTRANSFERASE KTR1"/>
    <property type="match status" value="1"/>
</dbReference>
<comment type="similarity">
    <text evidence="2">Belongs to the glycosyltransferase 15 family.</text>
</comment>
<feature type="region of interest" description="Disordered" evidence="6">
    <location>
        <begin position="88"/>
        <end position="107"/>
    </location>
</feature>
<evidence type="ECO:0000256" key="6">
    <source>
        <dbReference type="SAM" id="MobiDB-lite"/>
    </source>
</evidence>
<comment type="subcellular location">
    <subcellularLocation>
        <location evidence="1">Membrane</location>
        <topology evidence="1">Single-pass type II membrane protein</topology>
    </subcellularLocation>
</comment>
<evidence type="ECO:0000256" key="3">
    <source>
        <dbReference type="ARBA" id="ARBA00022676"/>
    </source>
</evidence>
<dbReference type="EMBL" id="CAIF01000068">
    <property type="protein sequence ID" value="CCH43121.1"/>
    <property type="molecule type" value="Genomic_DNA"/>
</dbReference>
<evidence type="ECO:0000256" key="5">
    <source>
        <dbReference type="ARBA" id="ARBA00022968"/>
    </source>
</evidence>
<keyword evidence="9" id="KW-1185">Reference proteome</keyword>
<dbReference type="eggNOG" id="KOG4472">
    <property type="taxonomic scope" value="Eukaryota"/>
</dbReference>
<keyword evidence="4 8" id="KW-0808">Transferase</keyword>
<feature type="region of interest" description="Disordered" evidence="6">
    <location>
        <begin position="462"/>
        <end position="505"/>
    </location>
</feature>
<evidence type="ECO:0000313" key="9">
    <source>
        <dbReference type="Proteomes" id="UP000009328"/>
    </source>
</evidence>
<dbReference type="InterPro" id="IPR029044">
    <property type="entry name" value="Nucleotide-diphossugar_trans"/>
</dbReference>
<keyword evidence="3 8" id="KW-0328">Glycosyltransferase</keyword>
<dbReference type="GO" id="GO:0004377">
    <property type="term" value="F:GDP-Man:Man(3)GlcNAc(2)-PP-Dol alpha-1,2-mannosyltransferase activity"/>
    <property type="evidence" value="ECO:0007669"/>
    <property type="project" value="UniProtKB-EC"/>
</dbReference>
<dbReference type="InParanoid" id="K0KJH0"/>
<gene>
    <name evidence="8" type="ORF">BN7_2668</name>
</gene>
<dbReference type="EC" id="2.4.1.131" evidence="8"/>
<dbReference type="STRING" id="1206466.K0KJH0"/>
<dbReference type="HOGENOM" id="CLU_024327_0_0_1"/>
<evidence type="ECO:0000256" key="7">
    <source>
        <dbReference type="SAM" id="Phobius"/>
    </source>
</evidence>
<keyword evidence="5" id="KW-0735">Signal-anchor</keyword>
<dbReference type="GO" id="GO:0000032">
    <property type="term" value="P:cell wall mannoprotein biosynthetic process"/>
    <property type="evidence" value="ECO:0007669"/>
    <property type="project" value="TreeGrafter"/>
</dbReference>
<evidence type="ECO:0000256" key="4">
    <source>
        <dbReference type="ARBA" id="ARBA00022679"/>
    </source>
</evidence>
<sequence length="505" mass="59813">MSYVRNISRLGQRLFHDLRTYFSITRIRYVFLISILFIISSFVFIYKDESYQYTSDSLQTISDRINLISSKIDSFNINESFKQDNEIPDQPASMIESTTTSSTPTTIIPDSATTANGLHHPSETEYPRENGVILIFARNAELYKLVETIWSFEQRFNQYYHYHYLIVTDINHTRNFRRTILSITSSNVEFHTVPRLGIPNGLSNNMIKEGKKNFRKQGIKFKRTSKQRNELRFWSKGIFEIEALKKYDYYLRIDLGAFFYNDIQFDFFKFMKEHERTYGFGFAQRGQEGLYPSLWENTLEYIKQNSGDINKNNMIDFISDDKGETFNRCQFRSNFEIGDLNFFRSEKFLKLAEYFDEKKGIYYEGWDDSTIRTLAVTLLEDKHKIQFFNNIGYNDHAYYNLKSCPSEESIRLSTNCICDPLDDITWTGDSCIERYFNVNSYKIPEYVEDYKKFRAEAEERKRIEAEKNKVEEEQARKAKEMESAEQAKVDQETSGEDKDKDKDKE</sequence>
<dbReference type="Pfam" id="PF01793">
    <property type="entry name" value="Glyco_transf_15"/>
    <property type="match status" value="1"/>
</dbReference>
<accession>K0KJH0</accession>
<proteinExistence type="inferred from homology"/>
<dbReference type="InterPro" id="IPR002685">
    <property type="entry name" value="Glyco_trans_15"/>
</dbReference>
<protein>
    <submittedName>
        <fullName evidence="8">Glycolipid 2-alpha-mannosyltransferase</fullName>
        <ecNumber evidence="8">2.4.1.131</ecNumber>
    </submittedName>
</protein>
<keyword evidence="7" id="KW-0472">Membrane</keyword>
<keyword evidence="7" id="KW-0812">Transmembrane</keyword>
<dbReference type="GO" id="GO:0016020">
    <property type="term" value="C:membrane"/>
    <property type="evidence" value="ECO:0007669"/>
    <property type="project" value="UniProtKB-SubCell"/>
</dbReference>
<evidence type="ECO:0000256" key="1">
    <source>
        <dbReference type="ARBA" id="ARBA00004606"/>
    </source>
</evidence>
<dbReference type="GO" id="GO:0006487">
    <property type="term" value="P:protein N-linked glycosylation"/>
    <property type="evidence" value="ECO:0007669"/>
    <property type="project" value="TreeGrafter"/>
</dbReference>
<evidence type="ECO:0000313" key="8">
    <source>
        <dbReference type="EMBL" id="CCH43121.1"/>
    </source>
</evidence>
<dbReference type="Gene3D" id="3.90.550.10">
    <property type="entry name" value="Spore Coat Polysaccharide Biosynthesis Protein SpsA, Chain A"/>
    <property type="match status" value="1"/>
</dbReference>
<name>K0KJH0_WICCF</name>
<reference evidence="8 9" key="1">
    <citation type="journal article" date="2012" name="Eukaryot. Cell">
        <title>Draft genome sequence of Wickerhamomyces ciferrii NRRL Y-1031 F-60-10.</title>
        <authorList>
            <person name="Schneider J."/>
            <person name="Andrea H."/>
            <person name="Blom J."/>
            <person name="Jaenicke S."/>
            <person name="Ruckert C."/>
            <person name="Schorsch C."/>
            <person name="Szczepanowski R."/>
            <person name="Farwick M."/>
            <person name="Goesmann A."/>
            <person name="Puhler A."/>
            <person name="Schaffer S."/>
            <person name="Tauch A."/>
            <person name="Kohler T."/>
            <person name="Brinkrolf K."/>
        </authorList>
    </citation>
    <scope>NUCLEOTIDE SEQUENCE [LARGE SCALE GENOMIC DNA]</scope>
    <source>
        <strain evidence="9">ATCC 14091 / BCRC 22168 / CBS 111 / JCM 3599 / NBRC 0793 / NRRL Y-1031 F-60-10</strain>
    </source>
</reference>
<organism evidence="8 9">
    <name type="scientific">Wickerhamomyces ciferrii (strain ATCC 14091 / BCRC 22168 / CBS 111 / JCM 3599 / NBRC 0793 / NRRL Y-1031 F-60-10)</name>
    <name type="common">Yeast</name>
    <name type="synonym">Pichia ciferrii</name>
    <dbReference type="NCBI Taxonomy" id="1206466"/>
    <lineage>
        <taxon>Eukaryota</taxon>
        <taxon>Fungi</taxon>
        <taxon>Dikarya</taxon>
        <taxon>Ascomycota</taxon>
        <taxon>Saccharomycotina</taxon>
        <taxon>Saccharomycetes</taxon>
        <taxon>Phaffomycetales</taxon>
        <taxon>Wickerhamomycetaceae</taxon>
        <taxon>Wickerhamomyces</taxon>
    </lineage>
</organism>
<dbReference type="GO" id="GO:0005794">
    <property type="term" value="C:Golgi apparatus"/>
    <property type="evidence" value="ECO:0007669"/>
    <property type="project" value="TreeGrafter"/>
</dbReference>
<feature type="transmembrane region" description="Helical" evidence="7">
    <location>
        <begin position="29"/>
        <end position="46"/>
    </location>
</feature>